<evidence type="ECO:0000256" key="1">
    <source>
        <dbReference type="SAM" id="MobiDB-lite"/>
    </source>
</evidence>
<accession>A0AAG5D0W4</accession>
<evidence type="ECO:0000313" key="2">
    <source>
        <dbReference type="EnsemblMetazoa" id="ENSAATROPP004544"/>
    </source>
</evidence>
<proteinExistence type="predicted"/>
<reference evidence="2" key="1">
    <citation type="submission" date="2024-04" db="UniProtKB">
        <authorList>
            <consortium name="EnsemblMetazoa"/>
        </authorList>
    </citation>
    <scope>IDENTIFICATION</scope>
    <source>
        <strain evidence="2">EBRO</strain>
    </source>
</reference>
<name>A0AAG5D0W4_ANOAO</name>
<feature type="region of interest" description="Disordered" evidence="1">
    <location>
        <begin position="105"/>
        <end position="159"/>
    </location>
</feature>
<sequence>MSVVMGKYGHGLGSCGQETRTETNRGHVVVKQMTNGVKVRQSAKPRVALSEQRPACRDMEGRTNTQPVGRDVKRDGREKRGRVHITMEDVGDQQRACVTVAVFDADQSQQAAPGRVGRQGRGGVIQESPDGKTRELPLHPLQPIHRGDARRGPDDARVV</sequence>
<dbReference type="AlphaFoldDB" id="A0AAG5D0W4"/>
<evidence type="ECO:0000313" key="3">
    <source>
        <dbReference type="Proteomes" id="UP000075880"/>
    </source>
</evidence>
<dbReference type="Proteomes" id="UP000075880">
    <property type="component" value="Unassembled WGS sequence"/>
</dbReference>
<organism evidence="2 3">
    <name type="scientific">Anopheles atroparvus</name>
    <name type="common">European mosquito</name>
    <dbReference type="NCBI Taxonomy" id="41427"/>
    <lineage>
        <taxon>Eukaryota</taxon>
        <taxon>Metazoa</taxon>
        <taxon>Ecdysozoa</taxon>
        <taxon>Arthropoda</taxon>
        <taxon>Hexapoda</taxon>
        <taxon>Insecta</taxon>
        <taxon>Pterygota</taxon>
        <taxon>Neoptera</taxon>
        <taxon>Endopterygota</taxon>
        <taxon>Diptera</taxon>
        <taxon>Nematocera</taxon>
        <taxon>Culicoidea</taxon>
        <taxon>Culicidae</taxon>
        <taxon>Anophelinae</taxon>
        <taxon>Anopheles</taxon>
    </lineage>
</organism>
<dbReference type="EnsemblMetazoa" id="ENSAATROPT004741">
    <property type="protein sequence ID" value="ENSAATROPP004544"/>
    <property type="gene ID" value="ENSAATROPG003776"/>
</dbReference>
<feature type="region of interest" description="Disordered" evidence="1">
    <location>
        <begin position="37"/>
        <end position="80"/>
    </location>
</feature>
<protein>
    <submittedName>
        <fullName evidence="2">Uncharacterized protein</fullName>
    </submittedName>
</protein>
<feature type="compositionally biased region" description="Basic and acidic residues" evidence="1">
    <location>
        <begin position="145"/>
        <end position="159"/>
    </location>
</feature>
<keyword evidence="3" id="KW-1185">Reference proteome</keyword>